<keyword evidence="4" id="KW-0012">Acyltransferase</keyword>
<dbReference type="PROSITE" id="PS00189">
    <property type="entry name" value="LIPOYL"/>
    <property type="match status" value="1"/>
</dbReference>
<name>A0ABQ4BZ59_9ACTN</name>
<dbReference type="EMBL" id="BONC01000010">
    <property type="protein sequence ID" value="GIF55808.1"/>
    <property type="molecule type" value="Genomic_DNA"/>
</dbReference>
<evidence type="ECO:0000313" key="6">
    <source>
        <dbReference type="EMBL" id="GIF55808.1"/>
    </source>
</evidence>
<dbReference type="SUPFAM" id="SSF51230">
    <property type="entry name" value="Single hybrid motif"/>
    <property type="match status" value="1"/>
</dbReference>
<dbReference type="PANTHER" id="PTHR43178">
    <property type="entry name" value="DIHYDROLIPOAMIDE ACETYLTRANSFERASE COMPONENT OF PYRUVATE DEHYDROGENASE COMPLEX"/>
    <property type="match status" value="1"/>
</dbReference>
<feature type="domain" description="Lipoyl-binding" evidence="5">
    <location>
        <begin position="2"/>
        <end position="77"/>
    </location>
</feature>
<keyword evidence="7" id="KW-1185">Reference proteome</keyword>
<dbReference type="Gene3D" id="2.40.50.100">
    <property type="match status" value="1"/>
</dbReference>
<keyword evidence="3" id="KW-0450">Lipoyl</keyword>
<evidence type="ECO:0000256" key="2">
    <source>
        <dbReference type="ARBA" id="ARBA00022679"/>
    </source>
</evidence>
<reference evidence="6 7" key="1">
    <citation type="submission" date="2021-01" db="EMBL/GenBank/DDBJ databases">
        <title>Whole genome shotgun sequence of Asanoa iriomotensis NBRC 100142.</title>
        <authorList>
            <person name="Komaki H."/>
            <person name="Tamura T."/>
        </authorList>
    </citation>
    <scope>NUCLEOTIDE SEQUENCE [LARGE SCALE GENOMIC DNA]</scope>
    <source>
        <strain evidence="6 7">NBRC 100142</strain>
    </source>
</reference>
<dbReference type="InterPro" id="IPR003016">
    <property type="entry name" value="2-oxoA_DH_lipoyl-BS"/>
</dbReference>
<accession>A0ABQ4BZ59</accession>
<dbReference type="InterPro" id="IPR000089">
    <property type="entry name" value="Biotin_lipoyl"/>
</dbReference>
<evidence type="ECO:0000313" key="7">
    <source>
        <dbReference type="Proteomes" id="UP000624325"/>
    </source>
</evidence>
<keyword evidence="2" id="KW-0808">Transferase</keyword>
<dbReference type="InterPro" id="IPR011053">
    <property type="entry name" value="Single_hybrid_motif"/>
</dbReference>
<evidence type="ECO:0000259" key="5">
    <source>
        <dbReference type="PROSITE" id="PS50968"/>
    </source>
</evidence>
<comment type="caution">
    <text evidence="6">The sequence shown here is derived from an EMBL/GenBank/DDBJ whole genome shotgun (WGS) entry which is preliminary data.</text>
</comment>
<evidence type="ECO:0000256" key="4">
    <source>
        <dbReference type="ARBA" id="ARBA00023315"/>
    </source>
</evidence>
<evidence type="ECO:0000256" key="3">
    <source>
        <dbReference type="ARBA" id="ARBA00022823"/>
    </source>
</evidence>
<dbReference type="InterPro" id="IPR050743">
    <property type="entry name" value="2-oxoacid_DH_E2_comp"/>
</dbReference>
<sequence>MRVTVKLPRLADTVDEVVVVEWAAAVGAAVAEGDPLVRVETDKTVVDVPSPVAGVVSEHLVKADDEVTTGTPIAVIRAA</sequence>
<dbReference type="Proteomes" id="UP000624325">
    <property type="component" value="Unassembled WGS sequence"/>
</dbReference>
<dbReference type="PROSITE" id="PS50968">
    <property type="entry name" value="BIOTINYL_LIPOYL"/>
    <property type="match status" value="1"/>
</dbReference>
<proteinExistence type="predicted"/>
<evidence type="ECO:0000256" key="1">
    <source>
        <dbReference type="ARBA" id="ARBA00001938"/>
    </source>
</evidence>
<dbReference type="PANTHER" id="PTHR43178:SF5">
    <property type="entry name" value="LIPOAMIDE ACYLTRANSFERASE COMPONENT OF BRANCHED-CHAIN ALPHA-KETO ACID DEHYDROGENASE COMPLEX, MITOCHONDRIAL"/>
    <property type="match status" value="1"/>
</dbReference>
<organism evidence="6 7">
    <name type="scientific">Asanoa iriomotensis</name>
    <dbReference type="NCBI Taxonomy" id="234613"/>
    <lineage>
        <taxon>Bacteria</taxon>
        <taxon>Bacillati</taxon>
        <taxon>Actinomycetota</taxon>
        <taxon>Actinomycetes</taxon>
        <taxon>Micromonosporales</taxon>
        <taxon>Micromonosporaceae</taxon>
        <taxon>Asanoa</taxon>
    </lineage>
</organism>
<gene>
    <name evidence="6" type="ORF">Air01nite_19030</name>
</gene>
<dbReference type="CDD" id="cd06849">
    <property type="entry name" value="lipoyl_domain"/>
    <property type="match status" value="1"/>
</dbReference>
<protein>
    <recommendedName>
        <fullName evidence="5">Lipoyl-binding domain-containing protein</fullName>
    </recommendedName>
</protein>
<dbReference type="Pfam" id="PF00364">
    <property type="entry name" value="Biotin_lipoyl"/>
    <property type="match status" value="1"/>
</dbReference>
<comment type="cofactor">
    <cofactor evidence="1">
        <name>(R)-lipoate</name>
        <dbReference type="ChEBI" id="CHEBI:83088"/>
    </cofactor>
</comment>
<dbReference type="RefSeq" id="WP_203701616.1">
    <property type="nucleotide sequence ID" value="NZ_BAAALU010000001.1"/>
</dbReference>